<evidence type="ECO:0000313" key="1">
    <source>
        <dbReference type="EMBL" id="XCN28288.1"/>
    </source>
</evidence>
<name>A0AAU8L139_9CAUD</name>
<protein>
    <submittedName>
        <fullName evidence="1">Uncharacterized protein</fullName>
    </submittedName>
</protein>
<dbReference type="EMBL" id="PP885733">
    <property type="protein sequence ID" value="XCN28288.1"/>
    <property type="molecule type" value="Genomic_DNA"/>
</dbReference>
<accession>A0AAU8L139</accession>
<sequence length="259" mass="29756">MFKWLAKVLGVSIKRGSTRTVVIWGKKVYKFPRCKSLDTFFKGLTCNHKERLMSHCCPNYFVPVLFSIPGLLVVMPKVKTLPEACPLVRSFMFDLFHHSRNEEPEAQVARYYCEYITDNYGMYKGKPMCIDYGTFMPLAATREDMQRELDMQEWDVKRRLGIKDEIEEVVQPVEEPYQICLELLDFSKPPSDVAGKYCEQTHGLHDVEAQVYGPKIRDAGSRRFRGTAGLAGDFSGAWSIPLPRHQVPYEALQTTVVLN</sequence>
<organism evidence="1">
    <name type="scientific">Pantoea phage Survivor</name>
    <dbReference type="NCBI Taxonomy" id="3232176"/>
    <lineage>
        <taxon>Viruses</taxon>
        <taxon>Duplodnaviria</taxon>
        <taxon>Heunggongvirae</taxon>
        <taxon>Uroviricota</taxon>
        <taxon>Caudoviricetes</taxon>
    </lineage>
</organism>
<proteinExistence type="predicted"/>
<reference evidence="1" key="1">
    <citation type="submission" date="2024-06" db="EMBL/GenBank/DDBJ databases">
        <authorList>
            <person name="Gannavaram S."/>
            <person name="Nemani S."/>
            <person name="Datta M."/>
            <person name="Picchiottino A."/>
            <person name="Mereddy A."/>
            <person name="Gannavaram N."/>
            <person name="Honeycutt C."/>
            <person name="Tran D."/>
            <person name="Choi K."/>
            <person name="Srinivasan K."/>
            <person name="Johnson A."/>
        </authorList>
    </citation>
    <scope>NUCLEOTIDE SEQUENCE</scope>
</reference>